<dbReference type="GeneID" id="25905899"/>
<dbReference type="GO" id="GO:0005737">
    <property type="term" value="C:cytoplasm"/>
    <property type="evidence" value="ECO:0007669"/>
    <property type="project" value="TreeGrafter"/>
</dbReference>
<keyword evidence="5" id="KW-1185">Reference proteome</keyword>
<protein>
    <recommendedName>
        <fullName evidence="3">Anti-proliferative protein domain-containing protein</fullName>
    </recommendedName>
</protein>
<dbReference type="Pfam" id="PF07742">
    <property type="entry name" value="BTG"/>
    <property type="match status" value="1"/>
</dbReference>
<dbReference type="InterPro" id="IPR033332">
    <property type="entry name" value="BTG"/>
</dbReference>
<name>A0A0L0G282_9EUKA</name>
<dbReference type="InterPro" id="IPR002087">
    <property type="entry name" value="Anti_prolifrtn"/>
</dbReference>
<dbReference type="Proteomes" id="UP000054560">
    <property type="component" value="Unassembled WGS sequence"/>
</dbReference>
<sequence>MIEEVNYAVMFIGDLLRQKGLSDDIVMRFEHTLSGMLVHNFRSTWFVDQPHRGSGNRCLRIERGQMDPSLANTARSIGVSIIRLQNLLPTDITIWIDPKSVCYRSERSPLFSIYDEEDFSSGDSDSSNSSGQSAGKRKRAGTSYTSLPEALSAF</sequence>
<dbReference type="RefSeq" id="XP_014156205.1">
    <property type="nucleotide sequence ID" value="XM_014300730.1"/>
</dbReference>
<evidence type="ECO:0000313" key="5">
    <source>
        <dbReference type="Proteomes" id="UP000054560"/>
    </source>
</evidence>
<dbReference type="AlphaFoldDB" id="A0A0L0G282"/>
<gene>
    <name evidence="4" type="ORF">SARC_05395</name>
</gene>
<feature type="domain" description="Anti-proliferative protein" evidence="3">
    <location>
        <begin position="1"/>
        <end position="107"/>
    </location>
</feature>
<proteinExistence type="inferred from homology"/>
<dbReference type="InterPro" id="IPR036054">
    <property type="entry name" value="BTG-like_sf"/>
</dbReference>
<dbReference type="EMBL" id="KQ241938">
    <property type="protein sequence ID" value="KNC82303.1"/>
    <property type="molecule type" value="Genomic_DNA"/>
</dbReference>
<dbReference type="PRINTS" id="PR00310">
    <property type="entry name" value="ANTIPRLFBTG1"/>
</dbReference>
<evidence type="ECO:0000256" key="2">
    <source>
        <dbReference type="SAM" id="MobiDB-lite"/>
    </source>
</evidence>
<dbReference type="OrthoDB" id="19928at2759"/>
<dbReference type="STRING" id="667725.A0A0L0G282"/>
<dbReference type="PANTHER" id="PTHR22978">
    <property type="entry name" value="B-CELL TRANSLOCATION GENE"/>
    <property type="match status" value="1"/>
</dbReference>
<feature type="region of interest" description="Disordered" evidence="2">
    <location>
        <begin position="118"/>
        <end position="154"/>
    </location>
</feature>
<dbReference type="PANTHER" id="PTHR22978:SF22">
    <property type="entry name" value="BTG FAMILY PROTEIN"/>
    <property type="match status" value="1"/>
</dbReference>
<dbReference type="SUPFAM" id="SSF160696">
    <property type="entry name" value="BTG domain-like"/>
    <property type="match status" value="1"/>
</dbReference>
<dbReference type="SMART" id="SM00099">
    <property type="entry name" value="btg1"/>
    <property type="match status" value="1"/>
</dbReference>
<reference evidence="4 5" key="1">
    <citation type="submission" date="2011-02" db="EMBL/GenBank/DDBJ databases">
        <title>The Genome Sequence of Sphaeroforma arctica JP610.</title>
        <authorList>
            <consortium name="The Broad Institute Genome Sequencing Platform"/>
            <person name="Russ C."/>
            <person name="Cuomo C."/>
            <person name="Young S.K."/>
            <person name="Zeng Q."/>
            <person name="Gargeya S."/>
            <person name="Alvarado L."/>
            <person name="Berlin A."/>
            <person name="Chapman S.B."/>
            <person name="Chen Z."/>
            <person name="Freedman E."/>
            <person name="Gellesch M."/>
            <person name="Goldberg J."/>
            <person name="Griggs A."/>
            <person name="Gujja S."/>
            <person name="Heilman E."/>
            <person name="Heiman D."/>
            <person name="Howarth C."/>
            <person name="Mehta T."/>
            <person name="Neiman D."/>
            <person name="Pearson M."/>
            <person name="Roberts A."/>
            <person name="Saif S."/>
            <person name="Shea T."/>
            <person name="Shenoy N."/>
            <person name="Sisk P."/>
            <person name="Stolte C."/>
            <person name="Sykes S."/>
            <person name="White J."/>
            <person name="Yandava C."/>
            <person name="Burger G."/>
            <person name="Gray M.W."/>
            <person name="Holland P.W.H."/>
            <person name="King N."/>
            <person name="Lang F.B.F."/>
            <person name="Roger A.J."/>
            <person name="Ruiz-Trillo I."/>
            <person name="Haas B."/>
            <person name="Nusbaum C."/>
            <person name="Birren B."/>
        </authorList>
    </citation>
    <scope>NUCLEOTIDE SEQUENCE [LARGE SCALE GENOMIC DNA]</scope>
    <source>
        <strain evidence="4 5">JP610</strain>
    </source>
</reference>
<evidence type="ECO:0000313" key="4">
    <source>
        <dbReference type="EMBL" id="KNC82303.1"/>
    </source>
</evidence>
<accession>A0A0L0G282</accession>
<dbReference type="Gene3D" id="3.90.640.90">
    <property type="entry name" value="Anti-proliferative protein, N-terminal domain"/>
    <property type="match status" value="1"/>
</dbReference>
<comment type="similarity">
    <text evidence="1">Belongs to the BTG family.</text>
</comment>
<dbReference type="GO" id="GO:0005634">
    <property type="term" value="C:nucleus"/>
    <property type="evidence" value="ECO:0007669"/>
    <property type="project" value="TreeGrafter"/>
</dbReference>
<feature type="compositionally biased region" description="Low complexity" evidence="2">
    <location>
        <begin position="121"/>
        <end position="134"/>
    </location>
</feature>
<dbReference type="eggNOG" id="KOG4006">
    <property type="taxonomic scope" value="Eukaryota"/>
</dbReference>
<evidence type="ECO:0000256" key="1">
    <source>
        <dbReference type="ARBA" id="ARBA00007989"/>
    </source>
</evidence>
<evidence type="ECO:0000259" key="3">
    <source>
        <dbReference type="SMART" id="SM00099"/>
    </source>
</evidence>
<organism evidence="4 5">
    <name type="scientific">Sphaeroforma arctica JP610</name>
    <dbReference type="NCBI Taxonomy" id="667725"/>
    <lineage>
        <taxon>Eukaryota</taxon>
        <taxon>Ichthyosporea</taxon>
        <taxon>Ichthyophonida</taxon>
        <taxon>Sphaeroforma</taxon>
    </lineage>
</organism>